<dbReference type="EMBL" id="JAHQCW010000064">
    <property type="protein sequence ID" value="MBU9739524.1"/>
    <property type="molecule type" value="Genomic_DNA"/>
</dbReference>
<sequence>MKKYENFCASLSNMKEIYNYKEPYDSVVLTGLVGLYELCFEQSWKMMKEILEVHGYEEGATGSPKIILKTAYKAGMIKDEDLWLRALQERNNVAHSYIRKIAYEIVAQAKENFYDMFCTLKEEIEDHWI</sequence>
<accession>A0A949K467</accession>
<name>A0A949K467_9FIRM</name>
<dbReference type="Gene3D" id="1.20.120.330">
    <property type="entry name" value="Nucleotidyltransferases domain 2"/>
    <property type="match status" value="1"/>
</dbReference>
<dbReference type="AlphaFoldDB" id="A0A949K467"/>
<gene>
    <name evidence="1" type="ORF">KTH89_23600</name>
</gene>
<proteinExistence type="predicted"/>
<keyword evidence="2" id="KW-1185">Reference proteome</keyword>
<dbReference type="Pfam" id="PF08780">
    <property type="entry name" value="NTase_sub_bind"/>
    <property type="match status" value="1"/>
</dbReference>
<evidence type="ECO:0000313" key="1">
    <source>
        <dbReference type="EMBL" id="MBU9739524.1"/>
    </source>
</evidence>
<organism evidence="1 2">
    <name type="scientific">Diplocloster agilis</name>
    <dbReference type="NCBI Taxonomy" id="2850323"/>
    <lineage>
        <taxon>Bacteria</taxon>
        <taxon>Bacillati</taxon>
        <taxon>Bacillota</taxon>
        <taxon>Clostridia</taxon>
        <taxon>Lachnospirales</taxon>
        <taxon>Lachnospiraceae</taxon>
        <taxon>Diplocloster</taxon>
    </lineage>
</organism>
<evidence type="ECO:0000313" key="2">
    <source>
        <dbReference type="Proteomes" id="UP000712157"/>
    </source>
</evidence>
<dbReference type="SUPFAM" id="SSF81593">
    <property type="entry name" value="Nucleotidyltransferase substrate binding subunit/domain"/>
    <property type="match status" value="1"/>
</dbReference>
<dbReference type="NCBIfam" id="TIGR01987">
    <property type="entry name" value="HI0074"/>
    <property type="match status" value="1"/>
</dbReference>
<dbReference type="RefSeq" id="WP_238723338.1">
    <property type="nucleotide sequence ID" value="NZ_JAHQCW010000064.1"/>
</dbReference>
<dbReference type="Proteomes" id="UP000712157">
    <property type="component" value="Unassembled WGS sequence"/>
</dbReference>
<reference evidence="1" key="1">
    <citation type="submission" date="2021-06" db="EMBL/GenBank/DDBJ databases">
        <title>Description of novel taxa of the family Lachnospiraceae.</title>
        <authorList>
            <person name="Chaplin A.V."/>
            <person name="Sokolova S.R."/>
            <person name="Pikina A.P."/>
            <person name="Korzhanova M."/>
            <person name="Belova V."/>
            <person name="Korostin D."/>
            <person name="Efimov B.A."/>
        </authorList>
    </citation>
    <scope>NUCLEOTIDE SEQUENCE</scope>
    <source>
        <strain evidence="1">ASD5720</strain>
    </source>
</reference>
<protein>
    <submittedName>
        <fullName evidence="1">HI0074 family nucleotidyltransferase substrate-binding subunit</fullName>
    </submittedName>
</protein>
<dbReference type="InterPro" id="IPR010235">
    <property type="entry name" value="HepT"/>
</dbReference>
<comment type="caution">
    <text evidence="1">The sequence shown here is derived from an EMBL/GenBank/DDBJ whole genome shotgun (WGS) entry which is preliminary data.</text>
</comment>